<dbReference type="InterPro" id="IPR042271">
    <property type="entry name" value="Zinicin_2_N"/>
</dbReference>
<organism evidence="1">
    <name type="scientific">marine metagenome</name>
    <dbReference type="NCBI Taxonomy" id="408172"/>
    <lineage>
        <taxon>unclassified sequences</taxon>
        <taxon>metagenomes</taxon>
        <taxon>ecological metagenomes</taxon>
    </lineage>
</organism>
<dbReference type="InterPro" id="IPR018766">
    <property type="entry name" value="Zinicin_2"/>
</dbReference>
<dbReference type="Gene3D" id="1.20.150.30">
    <property type="entry name" value="Zincin-like metallopeptidase, N-terminal domain"/>
    <property type="match status" value="1"/>
</dbReference>
<proteinExistence type="predicted"/>
<dbReference type="NCBIfam" id="TIGR03624">
    <property type="entry name" value="putative hydrolase"/>
    <property type="match status" value="1"/>
</dbReference>
<gene>
    <name evidence="1" type="ORF">METZ01_LOCUS479128</name>
</gene>
<dbReference type="PANTHER" id="PTHR39420:SF1">
    <property type="entry name" value="HYDROLASE"/>
    <property type="match status" value="1"/>
</dbReference>
<protein>
    <recommendedName>
        <fullName evidence="2">Coenzyme F420 biosynthesis-associated protein</fullName>
    </recommendedName>
</protein>
<feature type="non-terminal residue" evidence="1">
    <location>
        <position position="243"/>
    </location>
</feature>
<dbReference type="InterPro" id="IPR022454">
    <property type="entry name" value="CHP03883_F420-assoc"/>
</dbReference>
<dbReference type="SUPFAM" id="SSF55486">
    <property type="entry name" value="Metalloproteases ('zincins'), catalytic domain"/>
    <property type="match status" value="1"/>
</dbReference>
<sequence>MSPLGPRVSAVEMGAVLGWMSTRVLGQYDLLVLEDEAAEDQDVVYYVGPNVVALERRYAFESGDFRLWLALHEVTHRAQFTGVAWMRDHYLRLVRALLDEIDTAPVRLLEGLRNTLARRRDEDGPSLSTGVLSLVTSPAQQRALDQIAGLMSLLEGHGDVTMDRAGDGLVTGAGRFARVMHDRRRSASGATRIFHRLVGLDAKLAQYAQGEAFIAAVESAGGPELLTRVWEDPTNLPDLTEIR</sequence>
<reference evidence="1" key="1">
    <citation type="submission" date="2018-05" db="EMBL/GenBank/DDBJ databases">
        <authorList>
            <person name="Lanie J.A."/>
            <person name="Ng W.-L."/>
            <person name="Kazmierczak K.M."/>
            <person name="Andrzejewski T.M."/>
            <person name="Davidsen T.M."/>
            <person name="Wayne K.J."/>
            <person name="Tettelin H."/>
            <person name="Glass J.I."/>
            <person name="Rusch D."/>
            <person name="Podicherti R."/>
            <person name="Tsui H.-C.T."/>
            <person name="Winkler M.E."/>
        </authorList>
    </citation>
    <scope>NUCLEOTIDE SEQUENCE</scope>
</reference>
<dbReference type="PANTHER" id="PTHR39420">
    <property type="match status" value="1"/>
</dbReference>
<dbReference type="NCBIfam" id="TIGR03883">
    <property type="entry name" value="DUF2342_F420"/>
    <property type="match status" value="1"/>
</dbReference>
<accession>A0A383C256</accession>
<name>A0A383C256_9ZZZZ</name>
<evidence type="ECO:0008006" key="2">
    <source>
        <dbReference type="Google" id="ProtNLM"/>
    </source>
</evidence>
<evidence type="ECO:0000313" key="1">
    <source>
        <dbReference type="EMBL" id="SVE26274.1"/>
    </source>
</evidence>
<dbReference type="AlphaFoldDB" id="A0A383C256"/>
<dbReference type="Pfam" id="PF10103">
    <property type="entry name" value="Zincin_2"/>
    <property type="match status" value="1"/>
</dbReference>
<dbReference type="EMBL" id="UINC01205209">
    <property type="protein sequence ID" value="SVE26274.1"/>
    <property type="molecule type" value="Genomic_DNA"/>
</dbReference>